<evidence type="ECO:0000313" key="2">
    <source>
        <dbReference type="EMBL" id="KAJ1152698.1"/>
    </source>
</evidence>
<protein>
    <submittedName>
        <fullName evidence="2">Uncharacterized protein</fullName>
    </submittedName>
</protein>
<accession>A0AAV7RNY2</accession>
<dbReference type="Proteomes" id="UP001066276">
    <property type="component" value="Chromosome 5"/>
</dbReference>
<feature type="region of interest" description="Disordered" evidence="1">
    <location>
        <begin position="7"/>
        <end position="89"/>
    </location>
</feature>
<sequence>MLVLRCWSGRVGPGTRGDQRALAKSTLSPPGGTPPTQPQQRPRNGRERPWEMGTGGKRQIQDQKPEWSGAGRNKQGTNHATATLTPCHSVTPSFRPGFHCFNSAFGSPH</sequence>
<comment type="caution">
    <text evidence="2">The sequence shown here is derived from an EMBL/GenBank/DDBJ whole genome shotgun (WGS) entry which is preliminary data.</text>
</comment>
<keyword evidence="3" id="KW-1185">Reference proteome</keyword>
<dbReference type="AlphaFoldDB" id="A0AAV7RNY2"/>
<evidence type="ECO:0000313" key="3">
    <source>
        <dbReference type="Proteomes" id="UP001066276"/>
    </source>
</evidence>
<evidence type="ECO:0000256" key="1">
    <source>
        <dbReference type="SAM" id="MobiDB-lite"/>
    </source>
</evidence>
<feature type="compositionally biased region" description="Polar residues" evidence="1">
    <location>
        <begin position="74"/>
        <end position="89"/>
    </location>
</feature>
<proteinExistence type="predicted"/>
<organism evidence="2 3">
    <name type="scientific">Pleurodeles waltl</name>
    <name type="common">Iberian ribbed newt</name>
    <dbReference type="NCBI Taxonomy" id="8319"/>
    <lineage>
        <taxon>Eukaryota</taxon>
        <taxon>Metazoa</taxon>
        <taxon>Chordata</taxon>
        <taxon>Craniata</taxon>
        <taxon>Vertebrata</taxon>
        <taxon>Euteleostomi</taxon>
        <taxon>Amphibia</taxon>
        <taxon>Batrachia</taxon>
        <taxon>Caudata</taxon>
        <taxon>Salamandroidea</taxon>
        <taxon>Salamandridae</taxon>
        <taxon>Pleurodelinae</taxon>
        <taxon>Pleurodeles</taxon>
    </lineage>
</organism>
<reference evidence="2" key="1">
    <citation type="journal article" date="2022" name="bioRxiv">
        <title>Sequencing and chromosome-scale assembly of the giantPleurodeles waltlgenome.</title>
        <authorList>
            <person name="Brown T."/>
            <person name="Elewa A."/>
            <person name="Iarovenko S."/>
            <person name="Subramanian E."/>
            <person name="Araus A.J."/>
            <person name="Petzold A."/>
            <person name="Susuki M."/>
            <person name="Suzuki K.-i.T."/>
            <person name="Hayashi T."/>
            <person name="Toyoda A."/>
            <person name="Oliveira C."/>
            <person name="Osipova E."/>
            <person name="Leigh N.D."/>
            <person name="Simon A."/>
            <person name="Yun M.H."/>
        </authorList>
    </citation>
    <scope>NUCLEOTIDE SEQUENCE</scope>
    <source>
        <strain evidence="2">20211129_DDA</strain>
        <tissue evidence="2">Liver</tissue>
    </source>
</reference>
<dbReference type="EMBL" id="JANPWB010000009">
    <property type="protein sequence ID" value="KAJ1152698.1"/>
    <property type="molecule type" value="Genomic_DNA"/>
</dbReference>
<gene>
    <name evidence="2" type="ORF">NDU88_005473</name>
</gene>
<name>A0AAV7RNY2_PLEWA</name>